<dbReference type="PANTHER" id="PTHR32114">
    <property type="entry name" value="ABC TRANSPORTER ABCH.3"/>
    <property type="match status" value="1"/>
</dbReference>
<dbReference type="Gene3D" id="1.10.287.510">
    <property type="entry name" value="Helix hairpin bin"/>
    <property type="match status" value="1"/>
</dbReference>
<name>A0ABW4DR28_9LACO</name>
<evidence type="ECO:0000313" key="5">
    <source>
        <dbReference type="EMBL" id="MFD1466497.1"/>
    </source>
</evidence>
<evidence type="ECO:0000256" key="3">
    <source>
        <dbReference type="ARBA" id="ARBA00013368"/>
    </source>
</evidence>
<dbReference type="PANTHER" id="PTHR32114:SF2">
    <property type="entry name" value="ABC TRANSPORTER ABCH.3"/>
    <property type="match status" value="1"/>
</dbReference>
<proteinExistence type="inferred from homology"/>
<protein>
    <recommendedName>
        <fullName evidence="3">Nuclease SbcCD subunit C</fullName>
    </recommendedName>
</protein>
<dbReference type="SUPFAM" id="SSF52540">
    <property type="entry name" value="P-loop containing nucleoside triphosphate hydrolases"/>
    <property type="match status" value="1"/>
</dbReference>
<reference evidence="6" key="1">
    <citation type="journal article" date="2019" name="Int. J. Syst. Evol. Microbiol.">
        <title>The Global Catalogue of Microorganisms (GCM) 10K type strain sequencing project: providing services to taxonomists for standard genome sequencing and annotation.</title>
        <authorList>
            <consortium name="The Broad Institute Genomics Platform"/>
            <consortium name="The Broad Institute Genome Sequencing Center for Infectious Disease"/>
            <person name="Wu L."/>
            <person name="Ma J."/>
        </authorList>
    </citation>
    <scope>NUCLEOTIDE SEQUENCE [LARGE SCALE GENOMIC DNA]</scope>
    <source>
        <strain evidence="6">CCM 8951</strain>
    </source>
</reference>
<evidence type="ECO:0000313" key="6">
    <source>
        <dbReference type="Proteomes" id="UP001597244"/>
    </source>
</evidence>
<keyword evidence="4" id="KW-0175">Coiled coil</keyword>
<dbReference type="Proteomes" id="UP001597244">
    <property type="component" value="Unassembled WGS sequence"/>
</dbReference>
<dbReference type="InterPro" id="IPR027417">
    <property type="entry name" value="P-loop_NTPase"/>
</dbReference>
<feature type="coiled-coil region" evidence="4">
    <location>
        <begin position="295"/>
        <end position="336"/>
    </location>
</feature>
<keyword evidence="6" id="KW-1185">Reference proteome</keyword>
<comment type="subunit">
    <text evidence="2">Heterodimer of SbcC and SbcD.</text>
</comment>
<comment type="similarity">
    <text evidence="1">Belongs to the SMC family. SbcC subfamily.</text>
</comment>
<comment type="caution">
    <text evidence="5">The sequence shown here is derived from an EMBL/GenBank/DDBJ whole genome shotgun (WGS) entry which is preliminary data.</text>
</comment>
<dbReference type="Gene3D" id="3.40.50.300">
    <property type="entry name" value="P-loop containing nucleotide triphosphate hydrolases"/>
    <property type="match status" value="1"/>
</dbReference>
<feature type="coiled-coil region" evidence="4">
    <location>
        <begin position="469"/>
        <end position="530"/>
    </location>
</feature>
<gene>
    <name evidence="5" type="ORF">ACFQ4L_10530</name>
</gene>
<evidence type="ECO:0000256" key="1">
    <source>
        <dbReference type="ARBA" id="ARBA00006930"/>
    </source>
</evidence>
<dbReference type="RefSeq" id="WP_125577500.1">
    <property type="nucleotide sequence ID" value="NZ_JBHTOF010000103.1"/>
</dbReference>
<dbReference type="EMBL" id="JBHTOF010000103">
    <property type="protein sequence ID" value="MFD1466497.1"/>
    <property type="molecule type" value="Genomic_DNA"/>
</dbReference>
<accession>A0ABW4DR28</accession>
<organism evidence="5 6">
    <name type="scientific">Lapidilactobacillus mulanensis</name>
    <dbReference type="NCBI Taxonomy" id="2485999"/>
    <lineage>
        <taxon>Bacteria</taxon>
        <taxon>Bacillati</taxon>
        <taxon>Bacillota</taxon>
        <taxon>Bacilli</taxon>
        <taxon>Lactobacillales</taxon>
        <taxon>Lactobacillaceae</taxon>
        <taxon>Lapidilactobacillus</taxon>
    </lineage>
</organism>
<evidence type="ECO:0000256" key="4">
    <source>
        <dbReference type="SAM" id="Coils"/>
    </source>
</evidence>
<evidence type="ECO:0000256" key="2">
    <source>
        <dbReference type="ARBA" id="ARBA00011322"/>
    </source>
</evidence>
<sequence>MTVITLESLSVHNFKGIRDFTLVPKGNDSQIYGMNATGKTTIFDAFTWLLFGKNSEESKQFNVKPLDENGDEVLGLEPEVVATIAVDDKSITLKRVLTEVWTKPAGKLEKVRKPDKTVLYIDDVPQKVKEYEDYINSLIDMDSFKTLTNPAAFTNLKWDVQRSILMNLIPDIDDQSVLADHPELSELVTILDNSSVEDQHKRISAQKSQIKKDIDALPARIDEATRAIPETIKTSDKELNEMKSTYEAEITDRKAKASMLQQDTSGIETQQKIAGLNVKLSKRESEFLGGKNLQMSSLRKDINTAEDEYRSAQRSLQEIQDKLKRVTNELSDTKVRHSELASQYVEADNQTFDEHAEQCPTCGQNLPPDKVEESKEKFNQQKSVKLAQIAKVGQEFSKDKIAELTDQVSKLQLDVKSEMVKAATTQSHYKKLKAELESQENGFGDFQSTEIYTQIINEIAELRAKPDDAQNNSDEIEKLEAEIAGYRHDIDNIESVLRDKHAAREQRKRITELEDQDKALKQKFSELEKQAYLIDQFTRAKVNVIEDKLNTMFQMVSFKLFENQKNGELKETCEATVDGVPFSDLNNAARINAGLDIINTLTDYYGVNVPIFVDNAESVNELIKTKSQQISLIVSTDKKMKVVA</sequence>